<dbReference type="EMBL" id="AHAM01000344">
    <property type="protein sequence ID" value="EHK52270.1"/>
    <property type="molecule type" value="Genomic_DNA"/>
</dbReference>
<gene>
    <name evidence="1" type="ORF">MAXJ12_36256</name>
</gene>
<evidence type="ECO:0000313" key="2">
    <source>
        <dbReference type="Proteomes" id="UP000003250"/>
    </source>
</evidence>
<dbReference type="AlphaFoldDB" id="H0I430"/>
<evidence type="ECO:0000313" key="1">
    <source>
        <dbReference type="EMBL" id="EHK52270.1"/>
    </source>
</evidence>
<protein>
    <submittedName>
        <fullName evidence="1">Transcriptional regulator</fullName>
    </submittedName>
</protein>
<name>H0I430_9HYPH</name>
<organism evidence="1 2">
    <name type="scientific">Mesorhizobium alhagi CCNWXJ12-2</name>
    <dbReference type="NCBI Taxonomy" id="1107882"/>
    <lineage>
        <taxon>Bacteria</taxon>
        <taxon>Pseudomonadati</taxon>
        <taxon>Pseudomonadota</taxon>
        <taxon>Alphaproteobacteria</taxon>
        <taxon>Hyphomicrobiales</taxon>
        <taxon>Phyllobacteriaceae</taxon>
        <taxon>Allomesorhizobium</taxon>
    </lineage>
</organism>
<reference evidence="1 2" key="1">
    <citation type="journal article" date="2012" name="J. Bacteriol.">
        <title>Draft Genome Sequence of Mesorhizobium alhagi CCNWXJ12-2T, a Novel Salt-Resistant Species Isolated from the Desert of Northwestern China.</title>
        <authorList>
            <person name="Zhou M."/>
            <person name="Chen W."/>
            <person name="Chen H."/>
            <person name="Wei G."/>
        </authorList>
    </citation>
    <scope>NUCLEOTIDE SEQUENCE [LARGE SCALE GENOMIC DNA]</scope>
    <source>
        <strain evidence="1 2">CCNWXJ12-2</strain>
    </source>
</reference>
<proteinExistence type="predicted"/>
<dbReference type="Proteomes" id="UP000003250">
    <property type="component" value="Unassembled WGS sequence"/>
</dbReference>
<accession>H0I430</accession>
<sequence>MQSALLAAIEAQRGDMTRSENRRWLVGVLRNRALHEARSAARRRQRESAYMLRNTGEAAVIAEELEPFVATLPPALRTTALLAITGHTKAEIAWLLRLSDAALRKRLSEIRQRWRRSELRILPGNGDPWGNLPFGLVRRALIKRVRDANVVLATHDPDGHLFVVTSQMAEARQPRTSNI</sequence>
<keyword evidence="2" id="KW-1185">Reference proteome</keyword>
<dbReference type="PATRIC" id="fig|1107882.3.peg.6978"/>